<organism evidence="2 3">
    <name type="scientific">Legionella norrlandica</name>
    <dbReference type="NCBI Taxonomy" id="1498499"/>
    <lineage>
        <taxon>Bacteria</taxon>
        <taxon>Pseudomonadati</taxon>
        <taxon>Pseudomonadota</taxon>
        <taxon>Gammaproteobacteria</taxon>
        <taxon>Legionellales</taxon>
        <taxon>Legionellaceae</taxon>
        <taxon>Legionella</taxon>
    </lineage>
</organism>
<name>A0A0A2STC3_9GAMM</name>
<accession>A0A0A2STC3</accession>
<keyword evidence="3" id="KW-1185">Reference proteome</keyword>
<dbReference type="AlphaFoldDB" id="A0A0A2STC3"/>
<reference evidence="2 3" key="1">
    <citation type="submission" date="2014-05" db="EMBL/GenBank/DDBJ databases">
        <authorList>
            <person name="Rizzardi K."/>
            <person name="Winiecka-Krusnell J."/>
            <person name="Ramliden M."/>
            <person name="Alm E."/>
            <person name="Andersson S."/>
            <person name="Byfors S."/>
        </authorList>
    </citation>
    <scope>NUCLEOTIDE SEQUENCE [LARGE SCALE GENOMIC DNA]</scope>
    <source>
        <strain evidence="2 3">LEGN</strain>
    </source>
</reference>
<evidence type="ECO:0000256" key="1">
    <source>
        <dbReference type="SAM" id="Coils"/>
    </source>
</evidence>
<dbReference type="Proteomes" id="UP000054422">
    <property type="component" value="Unassembled WGS sequence"/>
</dbReference>
<sequence>MGFYFNTFRQQLGDKAYNEQKYEEALKHYSEALNTLNLHAATRNALHNDFYDALVYVRSDIIITKLMLIRSKAQELNFDIMTNYWQEIPGLLYEMELTYNEHLTKSTRSFSHKDQVIKKVNESLITICEEISDELVDQLEEATHQTQSDAILSQAIEWMNRAINFQVKEGHGPKLSSSLGYLNLLERRYKETGEESNLRIMSHYIEKHKLLEITIKSPLRNLELLSYVARLALFNHQDTSELTEECRRLYVLIPEEEKDNPILDDLQSLLNLIPRNGAEEERELEAMDQTNDTDFIEVIEEGSGFTTSALEKFDSDVNTSMMDFQNVSIEPPQSHTPIHPSANPFNTSDHIVAHSSSINQPLFGVPGSSRASQLGFFSTSSSVQPLKEFSYSNAFQAALVKITANSTNPNFLANLLSLIADFFEEYRASGIQKQNAIILAYDLYQQVLTIDPMHHRASVKRNELRSQHSKLIGAYQSYSRSSSPILATQIEEAKNCLNRTVEELTIQLESLLMNDPEKIQHTLNGLIHFIGTKLTKGVITTTPSPEISTMLRQTFHEKLQELGHPDAVTPQFF</sequence>
<gene>
    <name evidence="2" type="ORF">EP47_13490</name>
</gene>
<feature type="coiled-coil region" evidence="1">
    <location>
        <begin position="487"/>
        <end position="514"/>
    </location>
</feature>
<keyword evidence="1" id="KW-0175">Coiled coil</keyword>
<dbReference type="RefSeq" id="WP_052117656.1">
    <property type="nucleotide sequence ID" value="NZ_JNCF01000044.1"/>
</dbReference>
<evidence type="ECO:0000313" key="2">
    <source>
        <dbReference type="EMBL" id="KGP62714.1"/>
    </source>
</evidence>
<comment type="caution">
    <text evidence="2">The sequence shown here is derived from an EMBL/GenBank/DDBJ whole genome shotgun (WGS) entry which is preliminary data.</text>
</comment>
<protein>
    <submittedName>
        <fullName evidence="2">Uncharacterized protein</fullName>
    </submittedName>
</protein>
<evidence type="ECO:0000313" key="3">
    <source>
        <dbReference type="Proteomes" id="UP000054422"/>
    </source>
</evidence>
<dbReference type="EMBL" id="JNCF01000044">
    <property type="protein sequence ID" value="KGP62714.1"/>
    <property type="molecule type" value="Genomic_DNA"/>
</dbReference>
<proteinExistence type="predicted"/>
<dbReference type="OrthoDB" id="5632254at2"/>